<dbReference type="Pfam" id="PF07947">
    <property type="entry name" value="YhhN"/>
    <property type="match status" value="1"/>
</dbReference>
<feature type="transmembrane region" description="Helical" evidence="6">
    <location>
        <begin position="171"/>
        <end position="192"/>
    </location>
</feature>
<feature type="transmembrane region" description="Helical" evidence="6">
    <location>
        <begin position="64"/>
        <end position="82"/>
    </location>
</feature>
<keyword evidence="4 6" id="KW-1133">Transmembrane helix</keyword>
<dbReference type="KEGG" id="vsp:VS_3027"/>
<dbReference type="EMBL" id="FM954972">
    <property type="protein sequence ID" value="CAV20305.1"/>
    <property type="molecule type" value="Genomic_DNA"/>
</dbReference>
<dbReference type="AlphaFoldDB" id="B7VMB4"/>
<dbReference type="STRING" id="575788.VS_3027"/>
<evidence type="ECO:0000256" key="6">
    <source>
        <dbReference type="SAM" id="Phobius"/>
    </source>
</evidence>
<gene>
    <name evidence="7" type="ordered locus">VS_3027</name>
</gene>
<keyword evidence="3 6" id="KW-0812">Transmembrane</keyword>
<comment type="similarity">
    <text evidence="2">Belongs to the TMEM86 family.</text>
</comment>
<protein>
    <submittedName>
        <fullName evidence="7">Membrane protein</fullName>
    </submittedName>
</protein>
<dbReference type="HOGENOM" id="CLU_079086_6_0_6"/>
<keyword evidence="5 6" id="KW-0472">Membrane</keyword>
<sequence>MPRLATIKSNRANDMWSWLAVSLSGIGAITGTKHGHIGQALLYKVFTFVLLATIALTQSVVVDFTYWVVVGLAISAIADVLHTVTQKRLLHFVCFLLAQLCYSKAFWLQLSGEMVWWLFALLLAACIVAFFLLLPRLDKLVFPVVIMGIVLIQLAWASGEVWLLEPQLSHAVGFVGCCVLLLSALAYALNFYRSPIKGAYFWVTGSYFLAHALIVASLTI</sequence>
<evidence type="ECO:0000256" key="4">
    <source>
        <dbReference type="ARBA" id="ARBA00022989"/>
    </source>
</evidence>
<feature type="transmembrane region" description="Helical" evidence="6">
    <location>
        <begin position="140"/>
        <end position="159"/>
    </location>
</feature>
<evidence type="ECO:0000313" key="7">
    <source>
        <dbReference type="EMBL" id="CAV20305.1"/>
    </source>
</evidence>
<feature type="transmembrane region" description="Helical" evidence="6">
    <location>
        <begin position="114"/>
        <end position="133"/>
    </location>
</feature>
<dbReference type="Proteomes" id="UP000009100">
    <property type="component" value="Chromosome 1"/>
</dbReference>
<feature type="transmembrane region" description="Helical" evidence="6">
    <location>
        <begin position="41"/>
        <end position="58"/>
    </location>
</feature>
<evidence type="ECO:0000256" key="5">
    <source>
        <dbReference type="ARBA" id="ARBA00023136"/>
    </source>
</evidence>
<feature type="transmembrane region" description="Helical" evidence="6">
    <location>
        <begin position="89"/>
        <end position="108"/>
    </location>
</feature>
<evidence type="ECO:0000256" key="1">
    <source>
        <dbReference type="ARBA" id="ARBA00004141"/>
    </source>
</evidence>
<proteinExistence type="inferred from homology"/>
<dbReference type="InterPro" id="IPR012506">
    <property type="entry name" value="TMEM86B-like"/>
</dbReference>
<feature type="transmembrane region" description="Helical" evidence="6">
    <location>
        <begin position="199"/>
        <end position="218"/>
    </location>
</feature>
<organism evidence="7 8">
    <name type="scientific">Vibrio atlanticus (strain LGP32)</name>
    <name type="common">Vibrio splendidus (strain Mel32)</name>
    <dbReference type="NCBI Taxonomy" id="575788"/>
    <lineage>
        <taxon>Bacteria</taxon>
        <taxon>Pseudomonadati</taxon>
        <taxon>Pseudomonadota</taxon>
        <taxon>Gammaproteobacteria</taxon>
        <taxon>Vibrionales</taxon>
        <taxon>Vibrionaceae</taxon>
        <taxon>Vibrio</taxon>
    </lineage>
</organism>
<name>B7VMB4_VIBA3</name>
<reference evidence="7 8" key="1">
    <citation type="submission" date="2009-02" db="EMBL/GenBank/DDBJ databases">
        <title>Vibrio splendidus str. LGP32 complete genome.</title>
        <authorList>
            <person name="Mazel D."/>
            <person name="Le Roux F."/>
        </authorList>
    </citation>
    <scope>NUCLEOTIDE SEQUENCE [LARGE SCALE GENOMIC DNA]</scope>
    <source>
        <strain evidence="7 8">LGP32</strain>
    </source>
</reference>
<comment type="subcellular location">
    <subcellularLocation>
        <location evidence="1">Membrane</location>
        <topology evidence="1">Multi-pass membrane protein</topology>
    </subcellularLocation>
</comment>
<dbReference type="eggNOG" id="COG3714">
    <property type="taxonomic scope" value="Bacteria"/>
</dbReference>
<dbReference type="GO" id="GO:0016020">
    <property type="term" value="C:membrane"/>
    <property type="evidence" value="ECO:0007669"/>
    <property type="project" value="UniProtKB-SubCell"/>
</dbReference>
<accession>B7VMB4</accession>
<evidence type="ECO:0000256" key="2">
    <source>
        <dbReference type="ARBA" id="ARBA00007375"/>
    </source>
</evidence>
<evidence type="ECO:0000313" key="8">
    <source>
        <dbReference type="Proteomes" id="UP000009100"/>
    </source>
</evidence>
<evidence type="ECO:0000256" key="3">
    <source>
        <dbReference type="ARBA" id="ARBA00022692"/>
    </source>
</evidence>